<gene>
    <name evidence="2" type="ORF">JIN83_11670</name>
</gene>
<dbReference type="AlphaFoldDB" id="A0AAE2SFX3"/>
<comment type="caution">
    <text evidence="2">The sequence shown here is derived from an EMBL/GenBank/DDBJ whole genome shotgun (WGS) entry which is preliminary data.</text>
</comment>
<dbReference type="PANTHER" id="PTHR43539:SF89">
    <property type="entry name" value="NAD(P)-BINDING DOMAIN-CONTAINING PROTEIN"/>
    <property type="match status" value="1"/>
</dbReference>
<protein>
    <submittedName>
        <fullName evidence="2">NAD(P)-binding domain-containing protein</fullName>
    </submittedName>
</protein>
<dbReference type="InterPro" id="IPR050982">
    <property type="entry name" value="Auxin_biosynth/cation_transpt"/>
</dbReference>
<name>A0AAE2SFX3_9BACT</name>
<dbReference type="GO" id="GO:0050660">
    <property type="term" value="F:flavin adenine dinucleotide binding"/>
    <property type="evidence" value="ECO:0007669"/>
    <property type="project" value="TreeGrafter"/>
</dbReference>
<dbReference type="Pfam" id="PF13738">
    <property type="entry name" value="Pyr_redox_3"/>
    <property type="match status" value="1"/>
</dbReference>
<dbReference type="PRINTS" id="PR00368">
    <property type="entry name" value="FADPNR"/>
</dbReference>
<evidence type="ECO:0000313" key="2">
    <source>
        <dbReference type="EMBL" id="MBK1855621.1"/>
    </source>
</evidence>
<accession>A0AAE2SFX3</accession>
<evidence type="ECO:0000313" key="3">
    <source>
        <dbReference type="Proteomes" id="UP000634206"/>
    </source>
</evidence>
<dbReference type="PRINTS" id="PR00469">
    <property type="entry name" value="PNDRDTASEII"/>
</dbReference>
<dbReference type="SUPFAM" id="SSF51905">
    <property type="entry name" value="FAD/NAD(P)-binding domain"/>
    <property type="match status" value="1"/>
</dbReference>
<dbReference type="Gene3D" id="3.50.50.60">
    <property type="entry name" value="FAD/NAD(P)-binding domain"/>
    <property type="match status" value="2"/>
</dbReference>
<dbReference type="GO" id="GO:0004497">
    <property type="term" value="F:monooxygenase activity"/>
    <property type="evidence" value="ECO:0007669"/>
    <property type="project" value="TreeGrafter"/>
</dbReference>
<organism evidence="2 3">
    <name type="scientific">Oceaniferula flava</name>
    <dbReference type="NCBI Taxonomy" id="2800421"/>
    <lineage>
        <taxon>Bacteria</taxon>
        <taxon>Pseudomonadati</taxon>
        <taxon>Verrucomicrobiota</taxon>
        <taxon>Verrucomicrobiia</taxon>
        <taxon>Verrucomicrobiales</taxon>
        <taxon>Verrucomicrobiaceae</taxon>
        <taxon>Oceaniferula</taxon>
    </lineage>
</organism>
<dbReference type="RefSeq" id="WP_309490235.1">
    <property type="nucleotide sequence ID" value="NZ_JAENIG010000007.1"/>
</dbReference>
<keyword evidence="1" id="KW-0560">Oxidoreductase</keyword>
<proteinExistence type="predicted"/>
<dbReference type="EMBL" id="JAENIG010000007">
    <property type="protein sequence ID" value="MBK1855621.1"/>
    <property type="molecule type" value="Genomic_DNA"/>
</dbReference>
<dbReference type="InterPro" id="IPR036188">
    <property type="entry name" value="FAD/NAD-bd_sf"/>
</dbReference>
<reference evidence="2" key="1">
    <citation type="submission" date="2021-01" db="EMBL/GenBank/DDBJ databases">
        <title>Modified the classification status of verrucomicrobia.</title>
        <authorList>
            <person name="Feng X."/>
        </authorList>
    </citation>
    <scope>NUCLEOTIDE SEQUENCE</scope>
    <source>
        <strain evidence="2">5K15</strain>
    </source>
</reference>
<evidence type="ECO:0000256" key="1">
    <source>
        <dbReference type="ARBA" id="ARBA00023002"/>
    </source>
</evidence>
<dbReference type="PANTHER" id="PTHR43539">
    <property type="entry name" value="FLAVIN-BINDING MONOOXYGENASE-LIKE PROTEIN (AFU_ORTHOLOGUE AFUA_4G09220)"/>
    <property type="match status" value="1"/>
</dbReference>
<dbReference type="Proteomes" id="UP000634206">
    <property type="component" value="Unassembled WGS sequence"/>
</dbReference>
<keyword evidence="3" id="KW-1185">Reference proteome</keyword>
<sequence length="399" mass="43826">MKKHLHITHTRVLIVGAGPAGLGVSLALQRAGVTDQLVIDAREVGAAFRAWPNTMSLLTPSFYSNAFGLTDLNSIDPDTSPADFLHTQHPNGEGYAKYLEAIVSHFQLPVRPGVKVTSVKKESARFIVQSEQGEIHADYVVWAAGQFFHPRDHDFPGAEHALHSSRVPDWSALEGDEFTVIGGYESGVDAALNLVHLGKSVRLISRGEPWASDDPDPSRSLSPRTLDRLRELLKTPEKAGLIEFVKNTTIKSIEKGPGFWTLRDQDEIPLATTTRPILANGFHNGLGIVSDHFEYDESNNPIFTEEADESTRTPGLFYSGPALVHRNALFCFIYKFRARFGVIAAEIATRLGLPEVEANLKTYADAGFMNRDLDCCTNCECAIDPDDAETPEPASFAQL</sequence>